<gene>
    <name evidence="1" type="ORF">B6N60_03727</name>
</gene>
<name>A0A975Y686_9NOST</name>
<evidence type="ECO:0000313" key="1">
    <source>
        <dbReference type="EMBL" id="QXE25017.1"/>
    </source>
</evidence>
<accession>A0A975Y686</accession>
<dbReference type="AlphaFoldDB" id="A0A975Y686"/>
<sequence>MNYYSDAYGWILHPNYYHLLTQRAESDRSLRHQN</sequence>
<proteinExistence type="predicted"/>
<protein>
    <submittedName>
        <fullName evidence="1">Uncharacterized protein</fullName>
    </submittedName>
</protein>
<evidence type="ECO:0000313" key="2">
    <source>
        <dbReference type="Proteomes" id="UP000683511"/>
    </source>
</evidence>
<dbReference type="EMBL" id="CP021056">
    <property type="protein sequence ID" value="QXE25017.1"/>
    <property type="molecule type" value="Genomic_DNA"/>
</dbReference>
<keyword evidence="2" id="KW-1185">Reference proteome</keyword>
<reference evidence="1" key="1">
    <citation type="submission" date="2017-04" db="EMBL/GenBank/DDBJ databases">
        <title>Genome deletions in a multicellular cyanobacterial endosymbiont for morphological adaptation in marine diatoms.</title>
        <authorList>
            <person name="Wang Y."/>
            <person name="Gao H."/>
            <person name="Li R."/>
            <person name="Xu X."/>
        </authorList>
    </citation>
    <scope>NUCLEOTIDE SEQUENCE</scope>
    <source>
        <strain evidence="1">FACHB 800</strain>
    </source>
</reference>
<dbReference type="KEGG" id="rsin:B6N60_03727"/>
<organism evidence="1 2">
    <name type="scientific">Richelia sinica FACHB-800</name>
    <dbReference type="NCBI Taxonomy" id="1357546"/>
    <lineage>
        <taxon>Bacteria</taxon>
        <taxon>Bacillati</taxon>
        <taxon>Cyanobacteriota</taxon>
        <taxon>Cyanophyceae</taxon>
        <taxon>Nostocales</taxon>
        <taxon>Nostocaceae</taxon>
        <taxon>Richelia</taxon>
    </lineage>
</organism>
<dbReference type="Proteomes" id="UP000683511">
    <property type="component" value="Chromosome"/>
</dbReference>